<organism evidence="1 2">
    <name type="scientific">Tulasnella calospora MUT 4182</name>
    <dbReference type="NCBI Taxonomy" id="1051891"/>
    <lineage>
        <taxon>Eukaryota</taxon>
        <taxon>Fungi</taxon>
        <taxon>Dikarya</taxon>
        <taxon>Basidiomycota</taxon>
        <taxon>Agaricomycotina</taxon>
        <taxon>Agaricomycetes</taxon>
        <taxon>Cantharellales</taxon>
        <taxon>Tulasnellaceae</taxon>
        <taxon>Tulasnella</taxon>
    </lineage>
</organism>
<evidence type="ECO:0000313" key="1">
    <source>
        <dbReference type="EMBL" id="KIO32408.1"/>
    </source>
</evidence>
<protein>
    <recommendedName>
        <fullName evidence="3">F-box domain-containing protein</fullName>
    </recommendedName>
</protein>
<dbReference type="STRING" id="1051891.A0A0C3LEQ7"/>
<dbReference type="EMBL" id="KN822955">
    <property type="protein sequence ID" value="KIO32408.1"/>
    <property type="molecule type" value="Genomic_DNA"/>
</dbReference>
<dbReference type="HOGENOM" id="CLU_566432_0_0_1"/>
<accession>A0A0C3LEQ7</accession>
<sequence>MSSALTEPPIAGTIPAIQSPLLALAPELTAQIFSFTNKGSCVNAARSCRGLKEFALDQVWKDMPSLLPLFRLLDELTYTANGWNFTNGLASADWDKFWSYAERVRAVTVVDRTGGSVHSCHLNPLLFLHISAALPAGNGVRPLLPQLTRLTFHCYHPYGTTIVLPLISSTLRHLSISLFKTPPHTNKIASTTFSTLTSTQNILQLDSLEVVISNVGSIATEAGRQAQTTLDGSLATFLKSQRGLQCLRLTPLYSNSPLNQSFVHLSLLHSLVITCVLEPHHGSLTESVSSIASCTRLEQLFLRIEEPTSGGPLSFFNIRPLLACRQLTLFDISHLYPLKLDHSDVVEMGKAWSQMESLLLWTDDFPIQLLPSFATSFSPRLRFLGLSLGLEGIGSVDPLSHLPSGAKFSGLTTLHIGETWVKEDQLETFAMFLGSLCSPGVKVWSGERPYNSDGQRTYGAKQYRQVNVFLDKFFRNKTHP</sequence>
<dbReference type="OrthoDB" id="3200069at2759"/>
<dbReference type="Proteomes" id="UP000054248">
    <property type="component" value="Unassembled WGS sequence"/>
</dbReference>
<proteinExistence type="predicted"/>
<reference evidence="2" key="2">
    <citation type="submission" date="2015-01" db="EMBL/GenBank/DDBJ databases">
        <title>Evolutionary Origins and Diversification of the Mycorrhizal Mutualists.</title>
        <authorList>
            <consortium name="DOE Joint Genome Institute"/>
            <consortium name="Mycorrhizal Genomics Consortium"/>
            <person name="Kohler A."/>
            <person name="Kuo A."/>
            <person name="Nagy L.G."/>
            <person name="Floudas D."/>
            <person name="Copeland A."/>
            <person name="Barry K.W."/>
            <person name="Cichocki N."/>
            <person name="Veneault-Fourrey C."/>
            <person name="LaButti K."/>
            <person name="Lindquist E.A."/>
            <person name="Lipzen A."/>
            <person name="Lundell T."/>
            <person name="Morin E."/>
            <person name="Murat C."/>
            <person name="Riley R."/>
            <person name="Ohm R."/>
            <person name="Sun H."/>
            <person name="Tunlid A."/>
            <person name="Henrissat B."/>
            <person name="Grigoriev I.V."/>
            <person name="Hibbett D.S."/>
            <person name="Martin F."/>
        </authorList>
    </citation>
    <scope>NUCLEOTIDE SEQUENCE [LARGE SCALE GENOMIC DNA]</scope>
    <source>
        <strain evidence="2">MUT 4182</strain>
    </source>
</reference>
<evidence type="ECO:0000313" key="2">
    <source>
        <dbReference type="Proteomes" id="UP000054248"/>
    </source>
</evidence>
<name>A0A0C3LEQ7_9AGAM</name>
<gene>
    <name evidence="1" type="ORF">M407DRAFT_18718</name>
</gene>
<reference evidence="1 2" key="1">
    <citation type="submission" date="2014-04" db="EMBL/GenBank/DDBJ databases">
        <authorList>
            <consortium name="DOE Joint Genome Institute"/>
            <person name="Kuo A."/>
            <person name="Girlanda M."/>
            <person name="Perotto S."/>
            <person name="Kohler A."/>
            <person name="Nagy L.G."/>
            <person name="Floudas D."/>
            <person name="Copeland A."/>
            <person name="Barry K.W."/>
            <person name="Cichocki N."/>
            <person name="Veneault-Fourrey C."/>
            <person name="LaButti K."/>
            <person name="Lindquist E.A."/>
            <person name="Lipzen A."/>
            <person name="Lundell T."/>
            <person name="Morin E."/>
            <person name="Murat C."/>
            <person name="Sun H."/>
            <person name="Tunlid A."/>
            <person name="Henrissat B."/>
            <person name="Grigoriev I.V."/>
            <person name="Hibbett D.S."/>
            <person name="Martin F."/>
            <person name="Nordberg H.P."/>
            <person name="Cantor M.N."/>
            <person name="Hua S.X."/>
        </authorList>
    </citation>
    <scope>NUCLEOTIDE SEQUENCE [LARGE SCALE GENOMIC DNA]</scope>
    <source>
        <strain evidence="1 2">MUT 4182</strain>
    </source>
</reference>
<keyword evidence="2" id="KW-1185">Reference proteome</keyword>
<evidence type="ECO:0008006" key="3">
    <source>
        <dbReference type="Google" id="ProtNLM"/>
    </source>
</evidence>
<dbReference type="AlphaFoldDB" id="A0A0C3LEQ7"/>